<reference evidence="9 10" key="1">
    <citation type="submission" date="2019-11" db="EMBL/GenBank/DDBJ databases">
        <title>Draft genome of Amycolatopsis RM579.</title>
        <authorList>
            <person name="Duangmal K."/>
            <person name="Mingma R."/>
        </authorList>
    </citation>
    <scope>NUCLEOTIDE SEQUENCE [LARGE SCALE GENOMIC DNA]</scope>
    <source>
        <strain evidence="9 10">RM579</strain>
    </source>
</reference>
<dbReference type="SUPFAM" id="SSF161098">
    <property type="entry name" value="MetI-like"/>
    <property type="match status" value="1"/>
</dbReference>
<evidence type="ECO:0000313" key="9">
    <source>
        <dbReference type="EMBL" id="MTD57593.1"/>
    </source>
</evidence>
<dbReference type="AlphaFoldDB" id="A0A6N7Z5K7"/>
<protein>
    <submittedName>
        <fullName evidence="9">ABC transporter permease subunit</fullName>
    </submittedName>
</protein>
<proteinExistence type="inferred from homology"/>
<dbReference type="PANTHER" id="PTHR43386">
    <property type="entry name" value="OLIGOPEPTIDE TRANSPORT SYSTEM PERMEASE PROTEIN APPC"/>
    <property type="match status" value="1"/>
</dbReference>
<dbReference type="PANTHER" id="PTHR43386:SF25">
    <property type="entry name" value="PEPTIDE ABC TRANSPORTER PERMEASE PROTEIN"/>
    <property type="match status" value="1"/>
</dbReference>
<evidence type="ECO:0000256" key="2">
    <source>
        <dbReference type="ARBA" id="ARBA00022448"/>
    </source>
</evidence>
<dbReference type="GO" id="GO:0055085">
    <property type="term" value="P:transmembrane transport"/>
    <property type="evidence" value="ECO:0007669"/>
    <property type="project" value="InterPro"/>
</dbReference>
<feature type="transmembrane region" description="Helical" evidence="7">
    <location>
        <begin position="110"/>
        <end position="131"/>
    </location>
</feature>
<feature type="domain" description="ABC transmembrane type-1" evidence="8">
    <location>
        <begin position="75"/>
        <end position="264"/>
    </location>
</feature>
<dbReference type="Pfam" id="PF00528">
    <property type="entry name" value="BPD_transp_1"/>
    <property type="match status" value="1"/>
</dbReference>
<evidence type="ECO:0000313" key="10">
    <source>
        <dbReference type="Proteomes" id="UP000440096"/>
    </source>
</evidence>
<dbReference type="Pfam" id="PF12911">
    <property type="entry name" value="OppC_N"/>
    <property type="match status" value="1"/>
</dbReference>
<dbReference type="InterPro" id="IPR000515">
    <property type="entry name" value="MetI-like"/>
</dbReference>
<dbReference type="Proteomes" id="UP000440096">
    <property type="component" value="Unassembled WGS sequence"/>
</dbReference>
<dbReference type="CDD" id="cd06261">
    <property type="entry name" value="TM_PBP2"/>
    <property type="match status" value="1"/>
</dbReference>
<organism evidence="9 10">
    <name type="scientific">Amycolatopsis pithecellobii</name>
    <dbReference type="NCBI Taxonomy" id="664692"/>
    <lineage>
        <taxon>Bacteria</taxon>
        <taxon>Bacillati</taxon>
        <taxon>Actinomycetota</taxon>
        <taxon>Actinomycetes</taxon>
        <taxon>Pseudonocardiales</taxon>
        <taxon>Pseudonocardiaceae</taxon>
        <taxon>Amycolatopsis</taxon>
    </lineage>
</organism>
<dbReference type="InterPro" id="IPR025966">
    <property type="entry name" value="OppC_N"/>
</dbReference>
<feature type="transmembrane region" description="Helical" evidence="7">
    <location>
        <begin position="137"/>
        <end position="154"/>
    </location>
</feature>
<dbReference type="Gene3D" id="1.10.3720.10">
    <property type="entry name" value="MetI-like"/>
    <property type="match status" value="1"/>
</dbReference>
<keyword evidence="6 7" id="KW-0472">Membrane</keyword>
<evidence type="ECO:0000256" key="1">
    <source>
        <dbReference type="ARBA" id="ARBA00004651"/>
    </source>
</evidence>
<evidence type="ECO:0000256" key="4">
    <source>
        <dbReference type="ARBA" id="ARBA00022692"/>
    </source>
</evidence>
<dbReference type="InterPro" id="IPR035906">
    <property type="entry name" value="MetI-like_sf"/>
</dbReference>
<feature type="transmembrane region" description="Helical" evidence="7">
    <location>
        <begin position="79"/>
        <end position="103"/>
    </location>
</feature>
<keyword evidence="3" id="KW-1003">Cell membrane</keyword>
<evidence type="ECO:0000256" key="6">
    <source>
        <dbReference type="ARBA" id="ARBA00023136"/>
    </source>
</evidence>
<evidence type="ECO:0000256" key="5">
    <source>
        <dbReference type="ARBA" id="ARBA00022989"/>
    </source>
</evidence>
<name>A0A6N7Z5K7_9PSEU</name>
<evidence type="ECO:0000256" key="7">
    <source>
        <dbReference type="RuleBase" id="RU363032"/>
    </source>
</evidence>
<keyword evidence="5 7" id="KW-1133">Transmembrane helix</keyword>
<comment type="similarity">
    <text evidence="7">Belongs to the binding-protein-dependent transport system permease family.</text>
</comment>
<feature type="transmembrane region" description="Helical" evidence="7">
    <location>
        <begin position="241"/>
        <end position="263"/>
    </location>
</feature>
<evidence type="ECO:0000259" key="8">
    <source>
        <dbReference type="PROSITE" id="PS50928"/>
    </source>
</evidence>
<dbReference type="PROSITE" id="PS50928">
    <property type="entry name" value="ABC_TM1"/>
    <property type="match status" value="1"/>
</dbReference>
<comment type="caution">
    <text evidence="9">The sequence shown here is derived from an EMBL/GenBank/DDBJ whole genome shotgun (WGS) entry which is preliminary data.</text>
</comment>
<feature type="transmembrane region" description="Helical" evidence="7">
    <location>
        <begin position="196"/>
        <end position="221"/>
    </location>
</feature>
<keyword evidence="4 7" id="KW-0812">Transmembrane</keyword>
<sequence>MRYRFLRRFVRQRLAVGALIFLLLVLVTCVLAPLIAPYDPLAQDLSASLLPPSGSHWLGTDLLGRDVFSRLLYGGRVSLQAAGVATATALVIGVIPGLAAGYLGRRVDQVIMALTDALMSFPALVLAIGVISVTGAGVTNAMLAVGVIVAPRVLRLVRSTTMHIKEETYVEAARSIGTSTPVIIFRHILPNVLPPLIVFTSLLAGATMLVEASLSFIGLGVRPPDASWGTMLGDAFSRISQAPTLILFPGAAIALTVLALNLFGDGIRDSIGRESRR</sequence>
<keyword evidence="10" id="KW-1185">Reference proteome</keyword>
<comment type="subcellular location">
    <subcellularLocation>
        <location evidence="1 7">Cell membrane</location>
        <topology evidence="1 7">Multi-pass membrane protein</topology>
    </subcellularLocation>
</comment>
<dbReference type="InterPro" id="IPR050366">
    <property type="entry name" value="BP-dependent_transpt_permease"/>
</dbReference>
<gene>
    <name evidence="9" type="ORF">GKO32_26990</name>
</gene>
<evidence type="ECO:0000256" key="3">
    <source>
        <dbReference type="ARBA" id="ARBA00022475"/>
    </source>
</evidence>
<keyword evidence="2 7" id="KW-0813">Transport</keyword>
<dbReference type="GO" id="GO:0005886">
    <property type="term" value="C:plasma membrane"/>
    <property type="evidence" value="ECO:0007669"/>
    <property type="project" value="UniProtKB-SubCell"/>
</dbReference>
<dbReference type="EMBL" id="WMBA01000051">
    <property type="protein sequence ID" value="MTD57593.1"/>
    <property type="molecule type" value="Genomic_DNA"/>
</dbReference>
<accession>A0A6N7Z5K7</accession>